<keyword evidence="1" id="KW-0808">Transferase</keyword>
<name>A0A450WS07_9GAMM</name>
<dbReference type="GO" id="GO:0008168">
    <property type="term" value="F:methyltransferase activity"/>
    <property type="evidence" value="ECO:0007669"/>
    <property type="project" value="UniProtKB-KW"/>
</dbReference>
<dbReference type="Gene3D" id="3.40.50.150">
    <property type="entry name" value="Vaccinia Virus protein VP39"/>
    <property type="match status" value="1"/>
</dbReference>
<dbReference type="InterPro" id="IPR029063">
    <property type="entry name" value="SAM-dependent_MTases_sf"/>
</dbReference>
<protein>
    <submittedName>
        <fullName evidence="1">Methyltransferase domain-containing protein</fullName>
    </submittedName>
</protein>
<dbReference type="EMBL" id="CAADFK010000187">
    <property type="protein sequence ID" value="VFK19822.1"/>
    <property type="molecule type" value="Genomic_DNA"/>
</dbReference>
<accession>A0A450WS07</accession>
<keyword evidence="1" id="KW-0489">Methyltransferase</keyword>
<dbReference type="GO" id="GO:0032259">
    <property type="term" value="P:methylation"/>
    <property type="evidence" value="ECO:0007669"/>
    <property type="project" value="UniProtKB-KW"/>
</dbReference>
<dbReference type="AlphaFoldDB" id="A0A450WS07"/>
<gene>
    <name evidence="1" type="ORF">BECKLPF1236B_GA0070989_11879</name>
</gene>
<proteinExistence type="predicted"/>
<reference evidence="1" key="1">
    <citation type="submission" date="2019-02" db="EMBL/GenBank/DDBJ databases">
        <authorList>
            <person name="Gruber-Vodicka R. H."/>
            <person name="Seah K. B. B."/>
        </authorList>
    </citation>
    <scope>NUCLEOTIDE SEQUENCE</scope>
    <source>
        <strain evidence="1">BECK_S313</strain>
    </source>
</reference>
<dbReference type="Pfam" id="PF13578">
    <property type="entry name" value="Methyltransf_24"/>
    <property type="match status" value="1"/>
</dbReference>
<organism evidence="1">
    <name type="scientific">Candidatus Kentrum sp. LPFa</name>
    <dbReference type="NCBI Taxonomy" id="2126335"/>
    <lineage>
        <taxon>Bacteria</taxon>
        <taxon>Pseudomonadati</taxon>
        <taxon>Pseudomonadota</taxon>
        <taxon>Gammaproteobacteria</taxon>
        <taxon>Candidatus Kentrum</taxon>
    </lineage>
</organism>
<evidence type="ECO:0000313" key="1">
    <source>
        <dbReference type="EMBL" id="VFK19822.1"/>
    </source>
</evidence>
<sequence>MNNTLWTKEKAEAITRKGEDAFFAQAPTASLPYRRASPMAERQIYKDVCTTMQESLPFGEELNTLLEVPSLMPMAPRLMLWSLVYGLAPQRYLEIGTDAGGSAMIVLSAIRALGLADFRGACIDPAFKLDAATRETLTERFCLLESKNNPDVLIEAGRYADGLFDLILIDGDHHYDYVLSDIMLAVPYLASGGYLLLDDAANVQVRDAIGYALTVTSLNDGGWICRHSTGIEPPRAVESGPWQGQRMMESGLYLLHKPAV</sequence>
<dbReference type="SUPFAM" id="SSF53335">
    <property type="entry name" value="S-adenosyl-L-methionine-dependent methyltransferases"/>
    <property type="match status" value="1"/>
</dbReference>